<accession>A0A8S5L5Y6</accession>
<dbReference type="EMBL" id="BK014638">
    <property type="protein sequence ID" value="DAD65201.1"/>
    <property type="molecule type" value="Genomic_DNA"/>
</dbReference>
<organism evidence="1">
    <name type="scientific">Siphoviridae sp. ctD4R19</name>
    <dbReference type="NCBI Taxonomy" id="2823568"/>
    <lineage>
        <taxon>Viruses</taxon>
        <taxon>Duplodnaviria</taxon>
        <taxon>Heunggongvirae</taxon>
        <taxon>Uroviricota</taxon>
        <taxon>Caudoviricetes</taxon>
    </lineage>
</organism>
<name>A0A8S5L5Y6_9CAUD</name>
<sequence>MNAIQEIEKYKNNRALPNIEKFNKEYIVTEHEIFKDKYRYPDREVTSDYIEKNGDKKTKTTTILLNRIGLPYQRKIVSIATTFLCGEPVKYTNNTQDTNLYDAFIKVLDKNKMKFMDKEIVTAVGRFTECAELWYPITEPNDYYGFKSNFRLKAKVLTPDKNKLYPVFDDNDDLVSFSREFTKDEIKYFEVYTKDEIIRFEYKNEWVEIERKNNPIGKIPVVFYKQEAVEWADVQTAIERLEQIYSYAAESNDRFAFPILKLRGKVEGQMSKDKSGRVLQLGEDADADFVTPSNANESLAKETDRLERDVHDFTATPNISFDKMQGLGNMLAGSSAEFLFLSAHLKVMEKMAIYIPAFQRRASIIKSYLQMMNVSLAKEDLDVEPVITPFVINNEAEFIRFLMEANGNKPIYSQKHTMERAGVKNPEMMMQEIEDEQLQATEKQNGKQFL</sequence>
<protein>
    <submittedName>
        <fullName evidence="1">Portal protein</fullName>
    </submittedName>
</protein>
<dbReference type="InterPro" id="IPR021145">
    <property type="entry name" value="Portal_protein_SPP1_Gp6-like"/>
</dbReference>
<proteinExistence type="predicted"/>
<dbReference type="Pfam" id="PF05133">
    <property type="entry name" value="SPP1_portal"/>
    <property type="match status" value="1"/>
</dbReference>
<reference evidence="1" key="1">
    <citation type="journal article" date="2021" name="Proc. Natl. Acad. Sci. U.S.A.">
        <title>A Catalog of Tens of Thousands of Viruses from Human Metagenomes Reveals Hidden Associations with Chronic Diseases.</title>
        <authorList>
            <person name="Tisza M.J."/>
            <person name="Buck C.B."/>
        </authorList>
    </citation>
    <scope>NUCLEOTIDE SEQUENCE</scope>
    <source>
        <strain evidence="1">CtD4R19</strain>
    </source>
</reference>
<evidence type="ECO:0000313" key="1">
    <source>
        <dbReference type="EMBL" id="DAD65201.1"/>
    </source>
</evidence>